<organism evidence="1 2">
    <name type="scientific">Extremus antarcticus</name>
    <dbReference type="NCBI Taxonomy" id="702011"/>
    <lineage>
        <taxon>Eukaryota</taxon>
        <taxon>Fungi</taxon>
        <taxon>Dikarya</taxon>
        <taxon>Ascomycota</taxon>
        <taxon>Pezizomycotina</taxon>
        <taxon>Dothideomycetes</taxon>
        <taxon>Dothideomycetidae</taxon>
        <taxon>Mycosphaerellales</taxon>
        <taxon>Extremaceae</taxon>
        <taxon>Extremus</taxon>
    </lineage>
</organism>
<proteinExistence type="predicted"/>
<name>A0AAJ0DGY2_9PEZI</name>
<sequence>MGMKYGLLRLGDHIPPEDRDEGTQSFIDYVDPSAGHVFSNFDGGQLSYNFIVGDKAVFWNGHLGAYSGIHAIIGPKPDLLIQAIAGRANLNGRPYDGSAAQFAVEVSKWLGQPKEVVWCLHDDVPIAPYKVDVKPASDLLERETRSKVRSLAPGEVHTVLS</sequence>
<dbReference type="EMBL" id="JAWDJX010000014">
    <property type="protein sequence ID" value="KAK3053837.1"/>
    <property type="molecule type" value="Genomic_DNA"/>
</dbReference>
<keyword evidence="2" id="KW-1185">Reference proteome</keyword>
<comment type="caution">
    <text evidence="1">The sequence shown here is derived from an EMBL/GenBank/DDBJ whole genome shotgun (WGS) entry which is preliminary data.</text>
</comment>
<reference evidence="1" key="1">
    <citation type="submission" date="2023-04" db="EMBL/GenBank/DDBJ databases">
        <title>Black Yeasts Isolated from many extreme environments.</title>
        <authorList>
            <person name="Coleine C."/>
            <person name="Stajich J.E."/>
            <person name="Selbmann L."/>
        </authorList>
    </citation>
    <scope>NUCLEOTIDE SEQUENCE</scope>
    <source>
        <strain evidence="1">CCFEE 5312</strain>
    </source>
</reference>
<protein>
    <submittedName>
        <fullName evidence="1">Uncharacterized protein</fullName>
    </submittedName>
</protein>
<evidence type="ECO:0000313" key="1">
    <source>
        <dbReference type="EMBL" id="KAK3053837.1"/>
    </source>
</evidence>
<dbReference type="AlphaFoldDB" id="A0AAJ0DGY2"/>
<dbReference type="Proteomes" id="UP001271007">
    <property type="component" value="Unassembled WGS sequence"/>
</dbReference>
<evidence type="ECO:0000313" key="2">
    <source>
        <dbReference type="Proteomes" id="UP001271007"/>
    </source>
</evidence>
<gene>
    <name evidence="1" type="ORF">LTR09_005117</name>
</gene>
<accession>A0AAJ0DGY2</accession>